<dbReference type="Gene3D" id="3.40.50.970">
    <property type="match status" value="1"/>
</dbReference>
<accession>A0A0F9E4L6</accession>
<dbReference type="AlphaFoldDB" id="A0A0F9E4L6"/>
<evidence type="ECO:0000313" key="3">
    <source>
        <dbReference type="EMBL" id="KKL68954.1"/>
    </source>
</evidence>
<dbReference type="PANTHER" id="PTHR18968">
    <property type="entry name" value="THIAMINE PYROPHOSPHATE ENZYMES"/>
    <property type="match status" value="1"/>
</dbReference>
<name>A0A0F9E4L6_9ZZZZ</name>
<dbReference type="CDD" id="cd07035">
    <property type="entry name" value="TPP_PYR_POX_like"/>
    <property type="match status" value="1"/>
</dbReference>
<evidence type="ECO:0000259" key="2">
    <source>
        <dbReference type="Pfam" id="PF02776"/>
    </source>
</evidence>
<reference evidence="3" key="1">
    <citation type="journal article" date="2015" name="Nature">
        <title>Complex archaea that bridge the gap between prokaryotes and eukaryotes.</title>
        <authorList>
            <person name="Spang A."/>
            <person name="Saw J.H."/>
            <person name="Jorgensen S.L."/>
            <person name="Zaremba-Niedzwiedzka K."/>
            <person name="Martijn J."/>
            <person name="Lind A.E."/>
            <person name="van Eijk R."/>
            <person name="Schleper C."/>
            <person name="Guy L."/>
            <person name="Ettema T.J."/>
        </authorList>
    </citation>
    <scope>NUCLEOTIDE SEQUENCE</scope>
</reference>
<sequence>MTDQPENAAETGAESLLLGMGGAGVDYLFANAGTDFPPIIEALASLPATHVPQPVTVPHETAGVAMAHGYYLVTGRAQAVMVHVNVGLANATMGVINAASDNIPMLVMSGRTPITEHGHAGSRRTPIQYGQEMYDQSSLVRDVVKFTYEMRYPEQGAMLVDRALSIARAEPAGPVYLSLPREPLGARIPKEARPPAAPGPAVTASRPDAGAIGQLAAMIAAARAPVILVNRGDVAGRLSGRL</sequence>
<dbReference type="InterPro" id="IPR029035">
    <property type="entry name" value="DHS-like_NAD/FAD-binding_dom"/>
</dbReference>
<protein>
    <recommendedName>
        <fullName evidence="2">Thiamine pyrophosphate enzyme N-terminal TPP-binding domain-containing protein</fullName>
    </recommendedName>
</protein>
<feature type="non-terminal residue" evidence="3">
    <location>
        <position position="242"/>
    </location>
</feature>
<evidence type="ECO:0000256" key="1">
    <source>
        <dbReference type="ARBA" id="ARBA00007812"/>
    </source>
</evidence>
<dbReference type="GO" id="GO:0030976">
    <property type="term" value="F:thiamine pyrophosphate binding"/>
    <property type="evidence" value="ECO:0007669"/>
    <property type="project" value="InterPro"/>
</dbReference>
<dbReference type="PANTHER" id="PTHR18968:SF13">
    <property type="entry name" value="ACETOLACTATE SYNTHASE CATALYTIC SUBUNIT, MITOCHONDRIAL"/>
    <property type="match status" value="1"/>
</dbReference>
<feature type="domain" description="Thiamine pyrophosphate enzyme N-terminal TPP-binding" evidence="2">
    <location>
        <begin position="11"/>
        <end position="128"/>
    </location>
</feature>
<dbReference type="GO" id="GO:0003984">
    <property type="term" value="F:acetolactate synthase activity"/>
    <property type="evidence" value="ECO:0007669"/>
    <property type="project" value="TreeGrafter"/>
</dbReference>
<dbReference type="SUPFAM" id="SSF52467">
    <property type="entry name" value="DHS-like NAD/FAD-binding domain"/>
    <property type="match status" value="1"/>
</dbReference>
<gene>
    <name evidence="3" type="ORF">LCGC14_2119840</name>
</gene>
<dbReference type="InterPro" id="IPR029061">
    <property type="entry name" value="THDP-binding"/>
</dbReference>
<dbReference type="GO" id="GO:0009097">
    <property type="term" value="P:isoleucine biosynthetic process"/>
    <property type="evidence" value="ECO:0007669"/>
    <property type="project" value="TreeGrafter"/>
</dbReference>
<dbReference type="EMBL" id="LAZR01026375">
    <property type="protein sequence ID" value="KKL68954.1"/>
    <property type="molecule type" value="Genomic_DNA"/>
</dbReference>
<dbReference type="InterPro" id="IPR045229">
    <property type="entry name" value="TPP_enz"/>
</dbReference>
<dbReference type="SUPFAM" id="SSF52518">
    <property type="entry name" value="Thiamin diphosphate-binding fold (THDP-binding)"/>
    <property type="match status" value="1"/>
</dbReference>
<dbReference type="GO" id="GO:0050660">
    <property type="term" value="F:flavin adenine dinucleotide binding"/>
    <property type="evidence" value="ECO:0007669"/>
    <property type="project" value="TreeGrafter"/>
</dbReference>
<comment type="similarity">
    <text evidence="1">Belongs to the TPP enzyme family.</text>
</comment>
<dbReference type="InterPro" id="IPR012001">
    <property type="entry name" value="Thiamin_PyroP_enz_TPP-bd_dom"/>
</dbReference>
<dbReference type="GO" id="GO:0005948">
    <property type="term" value="C:acetolactate synthase complex"/>
    <property type="evidence" value="ECO:0007669"/>
    <property type="project" value="TreeGrafter"/>
</dbReference>
<dbReference type="Pfam" id="PF02776">
    <property type="entry name" value="TPP_enzyme_N"/>
    <property type="match status" value="1"/>
</dbReference>
<proteinExistence type="inferred from homology"/>
<comment type="caution">
    <text evidence="3">The sequence shown here is derived from an EMBL/GenBank/DDBJ whole genome shotgun (WGS) entry which is preliminary data.</text>
</comment>
<dbReference type="GO" id="GO:0009099">
    <property type="term" value="P:L-valine biosynthetic process"/>
    <property type="evidence" value="ECO:0007669"/>
    <property type="project" value="TreeGrafter"/>
</dbReference>
<organism evidence="3">
    <name type="scientific">marine sediment metagenome</name>
    <dbReference type="NCBI Taxonomy" id="412755"/>
    <lineage>
        <taxon>unclassified sequences</taxon>
        <taxon>metagenomes</taxon>
        <taxon>ecological metagenomes</taxon>
    </lineage>
</organism>